<dbReference type="OrthoDB" id="3263038at2759"/>
<protein>
    <submittedName>
        <fullName evidence="1">Uncharacterized protein</fullName>
    </submittedName>
</protein>
<proteinExistence type="predicted"/>
<name>A0A9P6BXZ1_9AGAR</name>
<dbReference type="AlphaFoldDB" id="A0A9P6BXZ1"/>
<keyword evidence="2" id="KW-1185">Reference proteome</keyword>
<gene>
    <name evidence="1" type="ORF">P691DRAFT_682492</name>
</gene>
<reference evidence="1" key="1">
    <citation type="submission" date="2020-11" db="EMBL/GenBank/DDBJ databases">
        <authorList>
            <consortium name="DOE Joint Genome Institute"/>
            <person name="Ahrendt S."/>
            <person name="Riley R."/>
            <person name="Andreopoulos W."/>
            <person name="Labutti K."/>
            <person name="Pangilinan J."/>
            <person name="Ruiz-Duenas F.J."/>
            <person name="Barrasa J.M."/>
            <person name="Sanchez-Garcia M."/>
            <person name="Camarero S."/>
            <person name="Miyauchi S."/>
            <person name="Serrano A."/>
            <person name="Linde D."/>
            <person name="Babiker R."/>
            <person name="Drula E."/>
            <person name="Ayuso-Fernandez I."/>
            <person name="Pacheco R."/>
            <person name="Padilla G."/>
            <person name="Ferreira P."/>
            <person name="Barriuso J."/>
            <person name="Kellner H."/>
            <person name="Castanera R."/>
            <person name="Alfaro M."/>
            <person name="Ramirez L."/>
            <person name="Pisabarro A.G."/>
            <person name="Kuo A."/>
            <person name="Tritt A."/>
            <person name="Lipzen A."/>
            <person name="He G."/>
            <person name="Yan M."/>
            <person name="Ng V."/>
            <person name="Cullen D."/>
            <person name="Martin F."/>
            <person name="Rosso M.-N."/>
            <person name="Henrissat B."/>
            <person name="Hibbett D."/>
            <person name="Martinez A.T."/>
            <person name="Grigoriev I.V."/>
        </authorList>
    </citation>
    <scope>NUCLEOTIDE SEQUENCE</scope>
    <source>
        <strain evidence="1">MF-IS2</strain>
    </source>
</reference>
<evidence type="ECO:0000313" key="1">
    <source>
        <dbReference type="EMBL" id="KAF9441970.1"/>
    </source>
</evidence>
<dbReference type="Proteomes" id="UP000807342">
    <property type="component" value="Unassembled WGS sequence"/>
</dbReference>
<sequence length="110" mass="11981">MAMRGKLLWGHFDGTSVHPVLTIPTCPSITARSSSSPAPTLILGTSGEILEWDCSESLAQSLLMSCLPTSTAFIVNELSTAHEMWEAVTNEYTYKGAYSQTHLCHEFLSS</sequence>
<accession>A0A9P6BXZ1</accession>
<organism evidence="1 2">
    <name type="scientific">Macrolepiota fuliginosa MF-IS2</name>
    <dbReference type="NCBI Taxonomy" id="1400762"/>
    <lineage>
        <taxon>Eukaryota</taxon>
        <taxon>Fungi</taxon>
        <taxon>Dikarya</taxon>
        <taxon>Basidiomycota</taxon>
        <taxon>Agaricomycotina</taxon>
        <taxon>Agaricomycetes</taxon>
        <taxon>Agaricomycetidae</taxon>
        <taxon>Agaricales</taxon>
        <taxon>Agaricineae</taxon>
        <taxon>Agaricaceae</taxon>
        <taxon>Macrolepiota</taxon>
    </lineage>
</organism>
<comment type="caution">
    <text evidence="1">The sequence shown here is derived from an EMBL/GenBank/DDBJ whole genome shotgun (WGS) entry which is preliminary data.</text>
</comment>
<dbReference type="EMBL" id="MU151734">
    <property type="protein sequence ID" value="KAF9441970.1"/>
    <property type="molecule type" value="Genomic_DNA"/>
</dbReference>
<evidence type="ECO:0000313" key="2">
    <source>
        <dbReference type="Proteomes" id="UP000807342"/>
    </source>
</evidence>